<dbReference type="AlphaFoldDB" id="A0A165Z6B2"/>
<comment type="caution">
    <text evidence="2">The sequence shown here is derived from an EMBL/GenBank/DDBJ whole genome shotgun (WGS) entry which is preliminary data.</text>
</comment>
<dbReference type="InterPro" id="IPR010359">
    <property type="entry name" value="IrrE_HExxH"/>
</dbReference>
<name>A0A165Z6B2_9HYPH</name>
<proteinExistence type="predicted"/>
<dbReference type="EMBL" id="LMCB01000013">
    <property type="protein sequence ID" value="KZL19549.1"/>
    <property type="molecule type" value="Genomic_DNA"/>
</dbReference>
<dbReference type="Gene3D" id="1.10.260.40">
    <property type="entry name" value="lambda repressor-like DNA-binding domains"/>
    <property type="match status" value="1"/>
</dbReference>
<evidence type="ECO:0000313" key="3">
    <source>
        <dbReference type="Proteomes" id="UP000076577"/>
    </source>
</evidence>
<evidence type="ECO:0000313" key="2">
    <source>
        <dbReference type="EMBL" id="KZL19549.1"/>
    </source>
</evidence>
<evidence type="ECO:0000259" key="1">
    <source>
        <dbReference type="Pfam" id="PF06114"/>
    </source>
</evidence>
<gene>
    <name evidence="2" type="ORF">PsAD2_01827</name>
</gene>
<protein>
    <recommendedName>
        <fullName evidence="1">IrrE N-terminal-like domain-containing protein</fullName>
    </recommendedName>
</protein>
<sequence length="369" mass="41855">MTLEPQWASPPGDTILRMMILADIDECELASRIGISDDKFQKLMEGQLEISASLANALSTTLGSSERFWRKRYAEYIHDNRRLELAEKKTDLAEWSKQFPVSSLKKLGWLPTHVNRKHIGSEILNFFGCKDLHDWNSRYSSGIGAVAFRTSFAFEANELSTLAWLRTAEKDTENINLPSYSASEFQELLPYIKQLCAYKHPSIFLSKLQKACAETGVALVTSRTLEGCRASGASWRNANGNPIILLSFRYLSEDHFWFTFFHEAAHIVLHGGDHIDVDGTDPSPFGYQNSEAEADTFSQDILIEPELRAKILRTSLNRATIRSFARKAGITPGILVGQLQKLGTLRQNQFNDLKRRYRWESDPHVPVVR</sequence>
<accession>A0A165Z6B2</accession>
<dbReference type="PATRIC" id="fig|989403.3.peg.1956"/>
<dbReference type="OrthoDB" id="9796786at2"/>
<feature type="domain" description="IrrE N-terminal-like" evidence="1">
    <location>
        <begin position="238"/>
        <end position="315"/>
    </location>
</feature>
<dbReference type="STRING" id="989403.SAMN05421798_102388"/>
<keyword evidence="3" id="KW-1185">Reference proteome</keyword>
<dbReference type="RefSeq" id="WP_068005060.1">
    <property type="nucleotide sequence ID" value="NZ_FOFM01000002.1"/>
</dbReference>
<dbReference type="Proteomes" id="UP000076577">
    <property type="component" value="Unassembled WGS sequence"/>
</dbReference>
<reference evidence="2 3" key="1">
    <citation type="journal article" date="2016" name="Front. Microbiol.">
        <title>Comparative Genomic Analysis Reveals a Diverse Repertoire of Genes Involved in Prokaryote-Eukaryote Interactions within the Pseudovibrio Genus.</title>
        <authorList>
            <person name="Romano S."/>
            <person name="Fernandez-Guerra A."/>
            <person name="Reen F.J."/>
            <person name="Glockner F.O."/>
            <person name="Crowley S.P."/>
            <person name="O'Sullivan O."/>
            <person name="Cotter P.D."/>
            <person name="Adams C."/>
            <person name="Dobson A.D."/>
            <person name="O'Gara F."/>
        </authorList>
    </citation>
    <scope>NUCLEOTIDE SEQUENCE [LARGE SCALE GENOMIC DNA]</scope>
    <source>
        <strain evidence="2 3">Ad2</strain>
    </source>
</reference>
<dbReference type="Pfam" id="PF06114">
    <property type="entry name" value="Peptidase_M78"/>
    <property type="match status" value="1"/>
</dbReference>
<dbReference type="GO" id="GO:0003677">
    <property type="term" value="F:DNA binding"/>
    <property type="evidence" value="ECO:0007669"/>
    <property type="project" value="InterPro"/>
</dbReference>
<organism evidence="2 3">
    <name type="scientific">Pseudovibrio axinellae</name>
    <dbReference type="NCBI Taxonomy" id="989403"/>
    <lineage>
        <taxon>Bacteria</taxon>
        <taxon>Pseudomonadati</taxon>
        <taxon>Pseudomonadota</taxon>
        <taxon>Alphaproteobacteria</taxon>
        <taxon>Hyphomicrobiales</taxon>
        <taxon>Stappiaceae</taxon>
        <taxon>Pseudovibrio</taxon>
    </lineage>
</organism>
<dbReference type="InterPro" id="IPR010982">
    <property type="entry name" value="Lambda_DNA-bd_dom_sf"/>
</dbReference>
<dbReference type="SUPFAM" id="SSF47413">
    <property type="entry name" value="lambda repressor-like DNA-binding domains"/>
    <property type="match status" value="1"/>
</dbReference>